<keyword evidence="3" id="KW-1185">Reference proteome</keyword>
<comment type="caution">
    <text evidence="2">The sequence shown here is derived from an EMBL/GenBank/DDBJ whole genome shotgun (WGS) entry which is preliminary data.</text>
</comment>
<evidence type="ECO:0000313" key="3">
    <source>
        <dbReference type="Proteomes" id="UP001604277"/>
    </source>
</evidence>
<accession>A0ABD1WU32</accession>
<feature type="region of interest" description="Disordered" evidence="1">
    <location>
        <begin position="14"/>
        <end position="43"/>
    </location>
</feature>
<dbReference type="Proteomes" id="UP001604277">
    <property type="component" value="Unassembled WGS sequence"/>
</dbReference>
<gene>
    <name evidence="2" type="ORF">Fot_05837</name>
</gene>
<proteinExistence type="predicted"/>
<evidence type="ECO:0000256" key="1">
    <source>
        <dbReference type="SAM" id="MobiDB-lite"/>
    </source>
</evidence>
<dbReference type="EMBL" id="JBFOLJ010000002">
    <property type="protein sequence ID" value="KAL2552218.1"/>
    <property type="molecule type" value="Genomic_DNA"/>
</dbReference>
<feature type="region of interest" description="Disordered" evidence="1">
    <location>
        <begin position="235"/>
        <end position="289"/>
    </location>
</feature>
<name>A0ABD1WU32_9LAMI</name>
<evidence type="ECO:0000313" key="2">
    <source>
        <dbReference type="EMBL" id="KAL2552218.1"/>
    </source>
</evidence>
<protein>
    <submittedName>
        <fullName evidence="2">Uncharacterized protein</fullName>
    </submittedName>
</protein>
<feature type="compositionally biased region" description="Basic residues" evidence="1">
    <location>
        <begin position="25"/>
        <end position="40"/>
    </location>
</feature>
<organism evidence="2 3">
    <name type="scientific">Forsythia ovata</name>
    <dbReference type="NCBI Taxonomy" id="205694"/>
    <lineage>
        <taxon>Eukaryota</taxon>
        <taxon>Viridiplantae</taxon>
        <taxon>Streptophyta</taxon>
        <taxon>Embryophyta</taxon>
        <taxon>Tracheophyta</taxon>
        <taxon>Spermatophyta</taxon>
        <taxon>Magnoliopsida</taxon>
        <taxon>eudicotyledons</taxon>
        <taxon>Gunneridae</taxon>
        <taxon>Pentapetalae</taxon>
        <taxon>asterids</taxon>
        <taxon>lamiids</taxon>
        <taxon>Lamiales</taxon>
        <taxon>Oleaceae</taxon>
        <taxon>Forsythieae</taxon>
        <taxon>Forsythia</taxon>
    </lineage>
</organism>
<feature type="compositionally biased region" description="Basic and acidic residues" evidence="1">
    <location>
        <begin position="240"/>
        <end position="267"/>
    </location>
</feature>
<reference evidence="3" key="1">
    <citation type="submission" date="2024-07" db="EMBL/GenBank/DDBJ databases">
        <title>Two chromosome-level genome assemblies of Korean endemic species Abeliophyllum distichum and Forsythia ovata (Oleaceae).</title>
        <authorList>
            <person name="Jang H."/>
        </authorList>
    </citation>
    <scope>NUCLEOTIDE SEQUENCE [LARGE SCALE GENOMIC DNA]</scope>
</reference>
<dbReference type="AlphaFoldDB" id="A0ABD1WU32"/>
<sequence>MKFSLAGVLSSVTLTTDDEGSSSPRHAKRRKTTIKAKRKASDKNTLVSANMPMKDDHIELTRGVDPMQTDGDQIAGDYLIPDLHFLPAHARRDMEVMRSCVFSQTRACRKKNIEDVEKVLAVYHRKVLTFQDSVVKACMRMVTDLEVFEDEKSKKVHHLKKKNSSLKKSCEASEARVKEREKEIDNLRYVFAHAQHDAVESYKASSEYQHDLSMYGAESMSVSISLTKEWTAVEHPGVNPRDEDQRISQAEKYHPRPKDERLPDHLLHPARRPTPNLVVELRNNQNPGG</sequence>